<dbReference type="SUPFAM" id="SSF56672">
    <property type="entry name" value="DNA/RNA polymerases"/>
    <property type="match status" value="1"/>
</dbReference>
<dbReference type="Pfam" id="PF00136">
    <property type="entry name" value="DNA_pol_B"/>
    <property type="match status" value="1"/>
</dbReference>
<dbReference type="EMBL" id="CAMKVN010003181">
    <property type="protein sequence ID" value="CAI2183967.1"/>
    <property type="molecule type" value="Genomic_DNA"/>
</dbReference>
<dbReference type="SUPFAM" id="SSF53098">
    <property type="entry name" value="Ribonuclease H-like"/>
    <property type="match status" value="1"/>
</dbReference>
<name>A0A9W4WWC9_9GLOM</name>
<dbReference type="InterPro" id="IPR012337">
    <property type="entry name" value="RNaseH-like_sf"/>
</dbReference>
<keyword evidence="6" id="KW-0238">DNA-binding</keyword>
<feature type="domain" description="DNA-directed DNA polymerase family B multifunctional" evidence="8">
    <location>
        <begin position="235"/>
        <end position="456"/>
    </location>
</feature>
<dbReference type="Gene3D" id="1.10.287.690">
    <property type="entry name" value="Helix hairpin bin"/>
    <property type="match status" value="1"/>
</dbReference>
<dbReference type="InterPro" id="IPR023211">
    <property type="entry name" value="DNA_pol_palm_dom_sf"/>
</dbReference>
<comment type="catalytic activity">
    <reaction evidence="7">
        <text>DNA(n) + a 2'-deoxyribonucleoside 5'-triphosphate = DNA(n+1) + diphosphate</text>
        <dbReference type="Rhea" id="RHEA:22508"/>
        <dbReference type="Rhea" id="RHEA-COMP:17339"/>
        <dbReference type="Rhea" id="RHEA-COMP:17340"/>
        <dbReference type="ChEBI" id="CHEBI:33019"/>
        <dbReference type="ChEBI" id="CHEBI:61560"/>
        <dbReference type="ChEBI" id="CHEBI:173112"/>
        <dbReference type="EC" id="2.7.7.7"/>
    </reaction>
</comment>
<dbReference type="PRINTS" id="PR00106">
    <property type="entry name" value="DNAPOLB"/>
</dbReference>
<evidence type="ECO:0000256" key="3">
    <source>
        <dbReference type="ARBA" id="ARBA00022679"/>
    </source>
</evidence>
<dbReference type="SMART" id="SM00486">
    <property type="entry name" value="POLBc"/>
    <property type="match status" value="1"/>
</dbReference>
<gene>
    <name evidence="9" type="ORF">FWILDA_LOCUS11345</name>
</gene>
<sequence length="508" mass="59647">MHTASDDLNCQYYYHKIACEKRLSLSSWTTLSNYFHEYIQGGTYLFQASVDNYNPTSEHDYNNPLLSSTLSRDRTLILTWDIKIYDSQKTGEMSNAKYNKNKVFMICITIHWKDDPEPLKRICLVNVEKHQIHEEKSSFAYYLKECNLNNKVDLLIHRMNKYYEMALKETNNTTAEQIHEIAEYYIIDALSCQRLMIKNESEQSLSASAWRKGILTSTISEKTETKYFQRLENKHPVTGLDFASLYLSLIMTYNLYPNKIILSQKHAESLREHNNVPEKKGLYDIILEYLSSRRNEIKKRLTPLKERKEDMELVIGLMDAEQNTLQVFMNTFYGMAGDNKSSFFLRKLAGGITSARQRNNKLVTNFVKRKRFGIKYGDTNSLYLICPEECFQKLKMEKLRVKANVFFKKDNESSYLKRTYEKVLFLVVFTGKKKYYESMRKNNTHTLKRVVENVLKETVRDISQIDLNGVVKTTGLTPDPYRYQIPEPDERFEYVVAKYNSSKKVGTK</sequence>
<keyword evidence="3" id="KW-0808">Transferase</keyword>
<evidence type="ECO:0000256" key="7">
    <source>
        <dbReference type="ARBA" id="ARBA00049244"/>
    </source>
</evidence>
<evidence type="ECO:0000256" key="4">
    <source>
        <dbReference type="ARBA" id="ARBA00022695"/>
    </source>
</evidence>
<dbReference type="EC" id="2.7.7.7" evidence="2"/>
<proteinExistence type="inferred from homology"/>
<organism evidence="9 10">
    <name type="scientific">Funneliformis geosporum</name>
    <dbReference type="NCBI Taxonomy" id="1117311"/>
    <lineage>
        <taxon>Eukaryota</taxon>
        <taxon>Fungi</taxon>
        <taxon>Fungi incertae sedis</taxon>
        <taxon>Mucoromycota</taxon>
        <taxon>Glomeromycotina</taxon>
        <taxon>Glomeromycetes</taxon>
        <taxon>Glomerales</taxon>
        <taxon>Glomeraceae</taxon>
        <taxon>Funneliformis</taxon>
    </lineage>
</organism>
<evidence type="ECO:0000256" key="6">
    <source>
        <dbReference type="ARBA" id="ARBA00023125"/>
    </source>
</evidence>
<dbReference type="GO" id="GO:0006261">
    <property type="term" value="P:DNA-templated DNA replication"/>
    <property type="evidence" value="ECO:0007669"/>
    <property type="project" value="TreeGrafter"/>
</dbReference>
<dbReference type="InterPro" id="IPR043502">
    <property type="entry name" value="DNA/RNA_pol_sf"/>
</dbReference>
<dbReference type="GO" id="GO:0003887">
    <property type="term" value="F:DNA-directed DNA polymerase activity"/>
    <property type="evidence" value="ECO:0007669"/>
    <property type="project" value="UniProtKB-KW"/>
</dbReference>
<reference evidence="9" key="1">
    <citation type="submission" date="2022-08" db="EMBL/GenBank/DDBJ databases">
        <authorList>
            <person name="Kallberg Y."/>
            <person name="Tangrot J."/>
            <person name="Rosling A."/>
        </authorList>
    </citation>
    <scope>NUCLEOTIDE SEQUENCE</scope>
    <source>
        <strain evidence="9">Wild A</strain>
    </source>
</reference>
<keyword evidence="10" id="KW-1185">Reference proteome</keyword>
<dbReference type="PANTHER" id="PTHR10322">
    <property type="entry name" value="DNA POLYMERASE CATALYTIC SUBUNIT"/>
    <property type="match status" value="1"/>
</dbReference>
<dbReference type="Gene3D" id="3.30.420.10">
    <property type="entry name" value="Ribonuclease H-like superfamily/Ribonuclease H"/>
    <property type="match status" value="1"/>
</dbReference>
<evidence type="ECO:0000256" key="2">
    <source>
        <dbReference type="ARBA" id="ARBA00012417"/>
    </source>
</evidence>
<dbReference type="Gene3D" id="3.90.1600.10">
    <property type="entry name" value="Palm domain of DNA polymerase"/>
    <property type="match status" value="1"/>
</dbReference>
<evidence type="ECO:0000259" key="8">
    <source>
        <dbReference type="Pfam" id="PF00136"/>
    </source>
</evidence>
<comment type="similarity">
    <text evidence="1">Belongs to the DNA polymerase type-B family.</text>
</comment>
<dbReference type="InterPro" id="IPR050240">
    <property type="entry name" value="DNA_pol_type-B"/>
</dbReference>
<dbReference type="InterPro" id="IPR006172">
    <property type="entry name" value="DNA-dir_DNA_pol_B"/>
</dbReference>
<dbReference type="PANTHER" id="PTHR10322:SF23">
    <property type="entry name" value="DNA POLYMERASE DELTA CATALYTIC SUBUNIT"/>
    <property type="match status" value="1"/>
</dbReference>
<keyword evidence="5" id="KW-0239">DNA-directed DNA polymerase</keyword>
<keyword evidence="4" id="KW-0548">Nucleotidyltransferase</keyword>
<protein>
    <recommendedName>
        <fullName evidence="2">DNA-directed DNA polymerase</fullName>
        <ecNumber evidence="2">2.7.7.7</ecNumber>
    </recommendedName>
</protein>
<evidence type="ECO:0000313" key="10">
    <source>
        <dbReference type="Proteomes" id="UP001153678"/>
    </source>
</evidence>
<dbReference type="InterPro" id="IPR036397">
    <property type="entry name" value="RNaseH_sf"/>
</dbReference>
<dbReference type="AlphaFoldDB" id="A0A9W4WWC9"/>
<dbReference type="OrthoDB" id="2414538at2759"/>
<accession>A0A9W4WWC9</accession>
<dbReference type="GO" id="GO:0003677">
    <property type="term" value="F:DNA binding"/>
    <property type="evidence" value="ECO:0007669"/>
    <property type="project" value="UniProtKB-KW"/>
</dbReference>
<comment type="caution">
    <text evidence="9">The sequence shown here is derived from an EMBL/GenBank/DDBJ whole genome shotgun (WGS) entry which is preliminary data.</text>
</comment>
<evidence type="ECO:0000256" key="5">
    <source>
        <dbReference type="ARBA" id="ARBA00022932"/>
    </source>
</evidence>
<dbReference type="InterPro" id="IPR006134">
    <property type="entry name" value="DNA-dir_DNA_pol_B_multi_dom"/>
</dbReference>
<dbReference type="GO" id="GO:0000166">
    <property type="term" value="F:nucleotide binding"/>
    <property type="evidence" value="ECO:0007669"/>
    <property type="project" value="InterPro"/>
</dbReference>
<dbReference type="Proteomes" id="UP001153678">
    <property type="component" value="Unassembled WGS sequence"/>
</dbReference>
<evidence type="ECO:0000313" key="9">
    <source>
        <dbReference type="EMBL" id="CAI2183967.1"/>
    </source>
</evidence>
<evidence type="ECO:0000256" key="1">
    <source>
        <dbReference type="ARBA" id="ARBA00005755"/>
    </source>
</evidence>